<comment type="caution">
    <text evidence="1">The sequence shown here is derived from an EMBL/GenBank/DDBJ whole genome shotgun (WGS) entry which is preliminary data.</text>
</comment>
<gene>
    <name evidence="1" type="ORF">E5L68_007365</name>
</gene>
<dbReference type="EMBL" id="SRMP02000010">
    <property type="protein sequence ID" value="MFN0291206.1"/>
    <property type="molecule type" value="Genomic_DNA"/>
</dbReference>
<sequence length="84" mass="10352">MWREESEKLTEYNAEYENIKATFINQLGKPITQDDKPKIVKSTSRRGDYLSRKTVWETNEHYSVLTMIFESMTYRIRWNYYWKN</sequence>
<proteinExistence type="predicted"/>
<dbReference type="RefSeq" id="WP_138730415.1">
    <property type="nucleotide sequence ID" value="NZ_SRMP02000010.1"/>
</dbReference>
<name>A0ABW9JHI7_9SPHI</name>
<keyword evidence="2" id="KW-1185">Reference proteome</keyword>
<protein>
    <submittedName>
        <fullName evidence="1">Uncharacterized protein</fullName>
    </submittedName>
</protein>
<organism evidence="1 2">
    <name type="scientific">Pedobacter helvus</name>
    <dbReference type="NCBI Taxonomy" id="2563444"/>
    <lineage>
        <taxon>Bacteria</taxon>
        <taxon>Pseudomonadati</taxon>
        <taxon>Bacteroidota</taxon>
        <taxon>Sphingobacteriia</taxon>
        <taxon>Sphingobacteriales</taxon>
        <taxon>Sphingobacteriaceae</taxon>
        <taxon>Pedobacter</taxon>
    </lineage>
</organism>
<evidence type="ECO:0000313" key="1">
    <source>
        <dbReference type="EMBL" id="MFN0291206.1"/>
    </source>
</evidence>
<evidence type="ECO:0000313" key="2">
    <source>
        <dbReference type="Proteomes" id="UP001517367"/>
    </source>
</evidence>
<dbReference type="Proteomes" id="UP001517367">
    <property type="component" value="Unassembled WGS sequence"/>
</dbReference>
<reference evidence="1 2" key="1">
    <citation type="submission" date="2024-12" db="EMBL/GenBank/DDBJ databases">
        <authorList>
            <person name="Hu S."/>
        </authorList>
    </citation>
    <scope>NUCLEOTIDE SEQUENCE [LARGE SCALE GENOMIC DNA]</scope>
    <source>
        <strain evidence="1 2">P-25</strain>
    </source>
</reference>
<accession>A0ABW9JHI7</accession>